<dbReference type="EnsemblMetazoa" id="Aqu2.1.22014_001">
    <property type="protein sequence ID" value="Aqu2.1.22014_001"/>
    <property type="gene ID" value="Aqu2.1.22014"/>
</dbReference>
<evidence type="ECO:0000259" key="1">
    <source>
        <dbReference type="Pfam" id="PF10551"/>
    </source>
</evidence>
<dbReference type="PANTHER" id="PTHR33977">
    <property type="entry name" value="ZINC ION BINDING PROTEIN"/>
    <property type="match status" value="1"/>
</dbReference>
<dbReference type="InParanoid" id="A0A1X7U397"/>
<dbReference type="AlphaFoldDB" id="A0A1X7U397"/>
<evidence type="ECO:0000313" key="2">
    <source>
        <dbReference type="EnsemblMetazoa" id="Aqu2.1.22014_001"/>
    </source>
</evidence>
<dbReference type="InterPro" id="IPR018289">
    <property type="entry name" value="MULE_transposase_dom"/>
</dbReference>
<dbReference type="PANTHER" id="PTHR33977:SF1">
    <property type="entry name" value="ZINC ION BINDING PROTEIN"/>
    <property type="match status" value="1"/>
</dbReference>
<name>A0A1X7U397_AMPQE</name>
<dbReference type="OrthoDB" id="10031901at2759"/>
<organism evidence="2">
    <name type="scientific">Amphimedon queenslandica</name>
    <name type="common">Sponge</name>
    <dbReference type="NCBI Taxonomy" id="400682"/>
    <lineage>
        <taxon>Eukaryota</taxon>
        <taxon>Metazoa</taxon>
        <taxon>Porifera</taxon>
        <taxon>Demospongiae</taxon>
        <taxon>Heteroscleromorpha</taxon>
        <taxon>Haplosclerida</taxon>
        <taxon>Niphatidae</taxon>
        <taxon>Amphimedon</taxon>
    </lineage>
</organism>
<accession>A0A1X7U397</accession>
<reference evidence="2" key="1">
    <citation type="submission" date="2017-05" db="UniProtKB">
        <authorList>
            <consortium name="EnsemblMetazoa"/>
        </authorList>
    </citation>
    <scope>IDENTIFICATION</scope>
</reference>
<dbReference type="Pfam" id="PF10551">
    <property type="entry name" value="MULE"/>
    <property type="match status" value="1"/>
</dbReference>
<feature type="domain" description="MULE transposase" evidence="1">
    <location>
        <begin position="50"/>
        <end position="144"/>
    </location>
</feature>
<proteinExistence type="predicted"/>
<sequence length="222" mass="26234">MREQSYDPILVYKQQGIDQGPDVNNLAKDDMLRIQTEFQKDCATKFGNKVIWVDSTHSTTMYDFLLIMVMVIDNFNEGVPIAWTVTNSEDQSVLVEFFKGLKAKVDDLAPKYFMSDCANQFYNAWVGVFQERPHKLICTRHIDKAWRDKLAELVETKEKRVKIYHHLRVILEKRDILQFELVLQQFLLYLADDNEEKFLNYFLSNYVTCKKVGLCFLCWGRY</sequence>
<dbReference type="eggNOG" id="ENOG502QVXX">
    <property type="taxonomic scope" value="Eukaryota"/>
</dbReference>
<protein>
    <recommendedName>
        <fullName evidence="1">MULE transposase domain-containing protein</fullName>
    </recommendedName>
</protein>